<dbReference type="OrthoDB" id="4546241at2"/>
<accession>A0A0G3H6A3</accession>
<feature type="compositionally biased region" description="Polar residues" evidence="1">
    <location>
        <begin position="261"/>
        <end position="271"/>
    </location>
</feature>
<name>A0A0G3H6A3_9CORY</name>
<dbReference type="PATRIC" id="fig|571915.4.peg.3322"/>
<evidence type="ECO:0000256" key="1">
    <source>
        <dbReference type="SAM" id="MobiDB-lite"/>
    </source>
</evidence>
<geneLocation type="plasmid" evidence="2 3">
    <name>pCmus45274</name>
</geneLocation>
<evidence type="ECO:0000313" key="3">
    <source>
        <dbReference type="Proteomes" id="UP000035199"/>
    </source>
</evidence>
<dbReference type="EMBL" id="CP011543">
    <property type="protein sequence ID" value="AKK07383.1"/>
    <property type="molecule type" value="Genomic_DNA"/>
</dbReference>
<dbReference type="KEGG" id="cmv:CMUST_15470"/>
<gene>
    <name evidence="2" type="ORF">CMUST_15470</name>
</gene>
<reference evidence="2 3" key="1">
    <citation type="journal article" date="2015" name="Genome Announc.">
        <title>Complete Genome Sequence of the Type Strain Corynebacterium mustelae DSM 45274, Isolated from Various Tissues of a Male Ferret with Lethal Sepsis.</title>
        <authorList>
            <person name="Ruckert C."/>
            <person name="Eimer J."/>
            <person name="Winkler A."/>
            <person name="Tauch A."/>
        </authorList>
    </citation>
    <scope>NUCLEOTIDE SEQUENCE [LARGE SCALE GENOMIC DNA]</scope>
    <source>
        <strain evidence="2 3">DSM 45274</strain>
        <plasmid evidence="3">Plasmid pCmus45274</plasmid>
    </source>
</reference>
<dbReference type="Proteomes" id="UP000035199">
    <property type="component" value="Plasmid pCmus45274"/>
</dbReference>
<proteinExistence type="predicted"/>
<keyword evidence="2" id="KW-0614">Plasmid</keyword>
<evidence type="ECO:0000313" key="2">
    <source>
        <dbReference type="EMBL" id="AKK07383.1"/>
    </source>
</evidence>
<feature type="region of interest" description="Disordered" evidence="1">
    <location>
        <begin position="246"/>
        <end position="271"/>
    </location>
</feature>
<reference evidence="3" key="2">
    <citation type="submission" date="2015-05" db="EMBL/GenBank/DDBJ databases">
        <title>Complete genome sequence of Corynebacterium mustelae DSM 45274, isolated from various tissues of a male ferret with lethal sepsis.</title>
        <authorList>
            <person name="Ruckert C."/>
            <person name="Albersmeier A."/>
            <person name="Winkler A."/>
            <person name="Tauch A."/>
        </authorList>
    </citation>
    <scope>NUCLEOTIDE SEQUENCE [LARGE SCALE GENOMIC DNA]</scope>
    <source>
        <strain evidence="3">DSM 45274</strain>
        <plasmid evidence="3">Plasmid pCmus45274</plasmid>
    </source>
</reference>
<dbReference type="AlphaFoldDB" id="A0A0G3H6A3"/>
<evidence type="ECO:0008006" key="4">
    <source>
        <dbReference type="Google" id="ProtNLM"/>
    </source>
</evidence>
<protein>
    <recommendedName>
        <fullName evidence="4">DUF3800 family protein</fullName>
    </recommendedName>
</protein>
<sequence length="271" mass="31038">MPVRHPVLCEIYKKLASHHTAVFLDESYREPAKQSDKDGYYIIAGSVLTKDTLEGTRIRLQEIVGHNHFHTTEALQTTDGTHTVHALLDQCHQWEDKHLLVVKTRLGPGDDTEHARQQCLTALIRELDTNTRAIIFEKRQHNKDNNADQALIKKLRNQKLLPQSVRTVWVSPSDEKLLWLPDLVAMAYRRTITHTDDTRLLFPRYLQQSATIIPIPNTLTQGIPETSFSLLEHPTDSITTALDHATPYNNEPETARHWELSPTTNDEPLEN</sequence>
<keyword evidence="3" id="KW-1185">Reference proteome</keyword>
<organism evidence="2 3">
    <name type="scientific">Corynebacterium mustelae</name>
    <dbReference type="NCBI Taxonomy" id="571915"/>
    <lineage>
        <taxon>Bacteria</taxon>
        <taxon>Bacillati</taxon>
        <taxon>Actinomycetota</taxon>
        <taxon>Actinomycetes</taxon>
        <taxon>Mycobacteriales</taxon>
        <taxon>Corynebacteriaceae</taxon>
        <taxon>Corynebacterium</taxon>
    </lineage>
</organism>